<accession>A0ABZ1B4S4</accession>
<reference evidence="4 5" key="1">
    <citation type="submission" date="2023-12" db="EMBL/GenBank/DDBJ databases">
        <title>Blastococcus brunescens sp. nov., an actonobacterium isolated from sandstone collected in sahara desert.</title>
        <authorList>
            <person name="Gtari M."/>
            <person name="Ghodhbane F."/>
        </authorList>
    </citation>
    <scope>NUCLEOTIDE SEQUENCE [LARGE SCALE GENOMIC DNA]</scope>
    <source>
        <strain evidence="4 5">BMG 8361</strain>
    </source>
</reference>
<dbReference type="PANTHER" id="PTHR33121:SF70">
    <property type="entry name" value="SIGNALING PROTEIN YKOW"/>
    <property type="match status" value="1"/>
</dbReference>
<feature type="transmembrane region" description="Helical" evidence="1">
    <location>
        <begin position="12"/>
        <end position="31"/>
    </location>
</feature>
<keyword evidence="1" id="KW-0812">Transmembrane</keyword>
<evidence type="ECO:0000256" key="1">
    <source>
        <dbReference type="SAM" id="Phobius"/>
    </source>
</evidence>
<dbReference type="InterPro" id="IPR035919">
    <property type="entry name" value="EAL_sf"/>
</dbReference>
<dbReference type="NCBIfam" id="TIGR00254">
    <property type="entry name" value="GGDEF"/>
    <property type="match status" value="1"/>
</dbReference>
<evidence type="ECO:0000313" key="5">
    <source>
        <dbReference type="Proteomes" id="UP001324287"/>
    </source>
</evidence>
<feature type="domain" description="GGDEF" evidence="3">
    <location>
        <begin position="354"/>
        <end position="493"/>
    </location>
</feature>
<dbReference type="SMART" id="SM00267">
    <property type="entry name" value="GGDEF"/>
    <property type="match status" value="1"/>
</dbReference>
<name>A0ABZ1B4S4_9ACTN</name>
<dbReference type="EMBL" id="CP141261">
    <property type="protein sequence ID" value="WRL65802.1"/>
    <property type="molecule type" value="Genomic_DNA"/>
</dbReference>
<evidence type="ECO:0000313" key="4">
    <source>
        <dbReference type="EMBL" id="WRL65802.1"/>
    </source>
</evidence>
<keyword evidence="1" id="KW-0472">Membrane</keyword>
<protein>
    <submittedName>
        <fullName evidence="4">EAL domain-containing protein</fullName>
    </submittedName>
</protein>
<dbReference type="InterPro" id="IPR043128">
    <property type="entry name" value="Rev_trsase/Diguanyl_cyclase"/>
</dbReference>
<evidence type="ECO:0000259" key="2">
    <source>
        <dbReference type="PROSITE" id="PS50883"/>
    </source>
</evidence>
<organism evidence="4 5">
    <name type="scientific">Blastococcus brunescens</name>
    <dbReference type="NCBI Taxonomy" id="1564165"/>
    <lineage>
        <taxon>Bacteria</taxon>
        <taxon>Bacillati</taxon>
        <taxon>Actinomycetota</taxon>
        <taxon>Actinomycetes</taxon>
        <taxon>Geodermatophilales</taxon>
        <taxon>Geodermatophilaceae</taxon>
        <taxon>Blastococcus</taxon>
    </lineage>
</organism>
<dbReference type="PANTHER" id="PTHR33121">
    <property type="entry name" value="CYCLIC DI-GMP PHOSPHODIESTERASE PDEF"/>
    <property type="match status" value="1"/>
</dbReference>
<dbReference type="Proteomes" id="UP001324287">
    <property type="component" value="Chromosome"/>
</dbReference>
<dbReference type="Pfam" id="PF00563">
    <property type="entry name" value="EAL"/>
    <property type="match status" value="1"/>
</dbReference>
<feature type="transmembrane region" description="Helical" evidence="1">
    <location>
        <begin position="113"/>
        <end position="132"/>
    </location>
</feature>
<dbReference type="CDD" id="cd01948">
    <property type="entry name" value="EAL"/>
    <property type="match status" value="1"/>
</dbReference>
<feature type="transmembrane region" description="Helical" evidence="1">
    <location>
        <begin position="266"/>
        <end position="289"/>
    </location>
</feature>
<dbReference type="InterPro" id="IPR001633">
    <property type="entry name" value="EAL_dom"/>
</dbReference>
<dbReference type="Pfam" id="PF00990">
    <property type="entry name" value="GGDEF"/>
    <property type="match status" value="1"/>
</dbReference>
<feature type="transmembrane region" description="Helical" evidence="1">
    <location>
        <begin position="144"/>
        <end position="162"/>
    </location>
</feature>
<feature type="transmembrane region" description="Helical" evidence="1">
    <location>
        <begin position="234"/>
        <end position="254"/>
    </location>
</feature>
<dbReference type="InterPro" id="IPR050706">
    <property type="entry name" value="Cyclic-di-GMP_PDE-like"/>
</dbReference>
<dbReference type="RefSeq" id="WP_324277119.1">
    <property type="nucleotide sequence ID" value="NZ_CP141261.1"/>
</dbReference>
<feature type="transmembrane region" description="Helical" evidence="1">
    <location>
        <begin position="174"/>
        <end position="197"/>
    </location>
</feature>
<dbReference type="Gene3D" id="3.30.70.270">
    <property type="match status" value="1"/>
</dbReference>
<dbReference type="InterPro" id="IPR000160">
    <property type="entry name" value="GGDEF_dom"/>
</dbReference>
<dbReference type="SUPFAM" id="SSF55073">
    <property type="entry name" value="Nucleotide cyclase"/>
    <property type="match status" value="1"/>
</dbReference>
<feature type="transmembrane region" description="Helical" evidence="1">
    <location>
        <begin position="51"/>
        <end position="67"/>
    </location>
</feature>
<proteinExistence type="predicted"/>
<gene>
    <name evidence="4" type="ORF">U6N30_09675</name>
</gene>
<dbReference type="SUPFAM" id="SSF141868">
    <property type="entry name" value="EAL domain-like"/>
    <property type="match status" value="1"/>
</dbReference>
<dbReference type="CDD" id="cd01949">
    <property type="entry name" value="GGDEF"/>
    <property type="match status" value="1"/>
</dbReference>
<feature type="domain" description="EAL" evidence="2">
    <location>
        <begin position="502"/>
        <end position="755"/>
    </location>
</feature>
<dbReference type="InterPro" id="IPR029787">
    <property type="entry name" value="Nucleotide_cyclase"/>
</dbReference>
<evidence type="ECO:0000259" key="3">
    <source>
        <dbReference type="PROSITE" id="PS50887"/>
    </source>
</evidence>
<dbReference type="SMART" id="SM00052">
    <property type="entry name" value="EAL"/>
    <property type="match status" value="1"/>
</dbReference>
<feature type="transmembrane region" description="Helical" evidence="1">
    <location>
        <begin position="209"/>
        <end position="228"/>
    </location>
</feature>
<keyword evidence="1" id="KW-1133">Transmembrane helix</keyword>
<dbReference type="PROSITE" id="PS50887">
    <property type="entry name" value="GGDEF"/>
    <property type="match status" value="1"/>
</dbReference>
<feature type="transmembrane region" description="Helical" evidence="1">
    <location>
        <begin position="79"/>
        <end position="101"/>
    </location>
</feature>
<sequence length="763" mass="80766">MAGRARSRLLPGAPRWLLALIAFVAVPSWLLATLRVLDPEAVGGISPRTDVPLLLAMHVLLLGLLWWRARAVASERAVWYRLALGAAVFAVMISASVVLDLVPATRAVALAPLYWSGAAVFPFWYGALVRWNRHSTSIADPNDVLNGLAAVLAVVGILNLVLPRGGGALAELPWWELQAVFVQLAVGFVLLGTALTLPSLGGMGRDPRTWLVAGSQALWVVSGIATFAEGGHRFGWGPAVHPLVILCLATAATLRSRRSAPRPADPGAATIGAFVVILASIGMLVVGALIDAPAVAVWCAGLAAIGSGARMAINVRELAQLAVTRREALTDELTGLANRRAVLRRVEELCAEQTPLALALLDMDKFKEVNDALGHATGDDLLRMVATRLEAVLRPGDLLGRLGGDEFAVVALMDADVTVQDAARAVGRRLHDRLAEPFVIGGMAIHAAVSVGVTTSTSDPDDQGQAPTQLLREADVAMYDAKRSGTGVSLYDSSRHADSSGHLALVEELRTAMSSGQLVLHHQPQLDIATGTAVGVEALVRWQHPVRGLLYPGDFLPLAEVHGLMGTLTEVVLAQAVTQAAAWHADGLDLPVSVNLSASNLLDAALPGRVADLLADRDLPPELLVLEVTESVLLTDPDRSLAVVRALADLGVTVSIDDFGTGYSSLAYLRDLPVSELKLDRSFTVDLLTDTRTEAIVASTIALAHQLGLRVVAEGVEDDATLHHLRSLDCDTSQGYLHSRPLPADEVRTWLAGHSTPLATVRA</sequence>
<dbReference type="Gene3D" id="3.20.20.450">
    <property type="entry name" value="EAL domain"/>
    <property type="match status" value="1"/>
</dbReference>
<dbReference type="PROSITE" id="PS50883">
    <property type="entry name" value="EAL"/>
    <property type="match status" value="1"/>
</dbReference>
<keyword evidence="5" id="KW-1185">Reference proteome</keyword>